<dbReference type="Gene3D" id="1.10.150.720">
    <property type="entry name" value="Haloacid dehalogenase-like hydrolase"/>
    <property type="match status" value="1"/>
</dbReference>
<comment type="caution">
    <text evidence="1">The sequence shown here is derived from an EMBL/GenBank/DDBJ whole genome shotgun (WGS) entry which is preliminary data.</text>
</comment>
<dbReference type="NCBIfam" id="TIGR02252">
    <property type="entry name" value="DREG-2"/>
    <property type="match status" value="1"/>
</dbReference>
<keyword evidence="2" id="KW-1185">Reference proteome</keyword>
<dbReference type="Gene3D" id="3.40.50.1000">
    <property type="entry name" value="HAD superfamily/HAD-like"/>
    <property type="match status" value="1"/>
</dbReference>
<dbReference type="InterPro" id="IPR051828">
    <property type="entry name" value="HAD-like_hydrolase_domain"/>
</dbReference>
<dbReference type="CDD" id="cd16415">
    <property type="entry name" value="HAD_dREG-2_like"/>
    <property type="match status" value="1"/>
</dbReference>
<proteinExistence type="predicted"/>
<accession>A0A1U7HMK7</accession>
<keyword evidence="1" id="KW-0378">Hydrolase</keyword>
<dbReference type="NCBIfam" id="TIGR01549">
    <property type="entry name" value="HAD-SF-IA-v1"/>
    <property type="match status" value="1"/>
</dbReference>
<sequence length="226" mass="25204">MTNDKQPKVIFLDAVGTLFGVKGSVGEVYSAIARGAGVDISPDRLDEAFIQSFKTASPLAFPGIDAAKIPELEYQWWRAIAKETFEGAGVLDRFSDFDTFFGQLYAYFATEQPWYVYPDVVPALEHWQQKGIQLGIISNFDTRLYSVMERLQLKDFFSSITISSKVGAAKPHSQIFLIALQKHNCLAQQAWHIGDSLKEDYHGAKAAGLTPFLIKRSFSEIVRGSP</sequence>
<dbReference type="InterPro" id="IPR044924">
    <property type="entry name" value="HAD-SF_hydro_IA_REG-2-like_cap"/>
</dbReference>
<dbReference type="SUPFAM" id="SSF56784">
    <property type="entry name" value="HAD-like"/>
    <property type="match status" value="1"/>
</dbReference>
<dbReference type="PRINTS" id="PR00413">
    <property type="entry name" value="HADHALOGNASE"/>
</dbReference>
<dbReference type="InterPro" id="IPR006439">
    <property type="entry name" value="HAD-SF_hydro_IA"/>
</dbReference>
<dbReference type="OrthoDB" id="9809962at2"/>
<dbReference type="AlphaFoldDB" id="A0A1U7HMK7"/>
<dbReference type="InterPro" id="IPR023214">
    <property type="entry name" value="HAD_sf"/>
</dbReference>
<evidence type="ECO:0000313" key="1">
    <source>
        <dbReference type="EMBL" id="OKH24807.1"/>
    </source>
</evidence>
<dbReference type="GO" id="GO:0016787">
    <property type="term" value="F:hydrolase activity"/>
    <property type="evidence" value="ECO:0007669"/>
    <property type="project" value="UniProtKB-KW"/>
</dbReference>
<dbReference type="PANTHER" id="PTHR46191:SF2">
    <property type="entry name" value="HALOACID DEHALOGENASE-LIKE HYDROLASE DOMAIN-CONTAINING PROTEIN 3"/>
    <property type="match status" value="1"/>
</dbReference>
<dbReference type="PANTHER" id="PTHR46191">
    <property type="match status" value="1"/>
</dbReference>
<gene>
    <name evidence="1" type="ORF">NIES593_06210</name>
</gene>
<dbReference type="STRING" id="1921803.NIES593_06210"/>
<reference evidence="1 2" key="1">
    <citation type="submission" date="2016-11" db="EMBL/GenBank/DDBJ databases">
        <title>Draft Genome Sequences of Nine Cyanobacterial Strains from Diverse Habitats.</title>
        <authorList>
            <person name="Zhu T."/>
            <person name="Hou S."/>
            <person name="Lu X."/>
            <person name="Hess W.R."/>
        </authorList>
    </citation>
    <scope>NUCLEOTIDE SEQUENCE [LARGE SCALE GENOMIC DNA]</scope>
    <source>
        <strain evidence="1 2">NIES-593</strain>
    </source>
</reference>
<dbReference type="InterPro" id="IPR011949">
    <property type="entry name" value="HAD-SF_hydro_IA_REG-2-like"/>
</dbReference>
<protein>
    <submittedName>
        <fullName evidence="1">Hydrolase</fullName>
    </submittedName>
</protein>
<dbReference type="RefSeq" id="WP_073598753.1">
    <property type="nucleotide sequence ID" value="NZ_MRCB01000005.1"/>
</dbReference>
<evidence type="ECO:0000313" key="2">
    <source>
        <dbReference type="Proteomes" id="UP000186868"/>
    </source>
</evidence>
<dbReference type="Proteomes" id="UP000186868">
    <property type="component" value="Unassembled WGS sequence"/>
</dbReference>
<dbReference type="SFLD" id="SFLDS00003">
    <property type="entry name" value="Haloacid_Dehalogenase"/>
    <property type="match status" value="1"/>
</dbReference>
<dbReference type="EMBL" id="MRCB01000005">
    <property type="protein sequence ID" value="OKH24807.1"/>
    <property type="molecule type" value="Genomic_DNA"/>
</dbReference>
<organism evidence="1 2">
    <name type="scientific">Hydrococcus rivularis NIES-593</name>
    <dbReference type="NCBI Taxonomy" id="1921803"/>
    <lineage>
        <taxon>Bacteria</taxon>
        <taxon>Bacillati</taxon>
        <taxon>Cyanobacteriota</taxon>
        <taxon>Cyanophyceae</taxon>
        <taxon>Pleurocapsales</taxon>
        <taxon>Hydrococcaceae</taxon>
        <taxon>Hydrococcus</taxon>
    </lineage>
</organism>
<dbReference type="InterPro" id="IPR036412">
    <property type="entry name" value="HAD-like_sf"/>
</dbReference>
<name>A0A1U7HMK7_9CYAN</name>
<dbReference type="Pfam" id="PF00702">
    <property type="entry name" value="Hydrolase"/>
    <property type="match status" value="1"/>
</dbReference>
<dbReference type="SFLD" id="SFLDG01129">
    <property type="entry name" value="C1.5:_HAD__Beta-PGM__Phosphata"/>
    <property type="match status" value="1"/>
</dbReference>